<organism evidence="4 6">
    <name type="scientific">Clavibacter nebraskensis</name>
    <dbReference type="NCBI Taxonomy" id="31963"/>
    <lineage>
        <taxon>Bacteria</taxon>
        <taxon>Bacillati</taxon>
        <taxon>Actinomycetota</taxon>
        <taxon>Actinomycetes</taxon>
        <taxon>Micrococcales</taxon>
        <taxon>Microbacteriaceae</taxon>
        <taxon>Clavibacter</taxon>
    </lineage>
</organism>
<dbReference type="PANTHER" id="PTHR33988">
    <property type="entry name" value="ENDORIBONUCLEASE MAZF-RELATED"/>
    <property type="match status" value="1"/>
</dbReference>
<evidence type="ECO:0000256" key="1">
    <source>
        <dbReference type="ARBA" id="ARBA00007521"/>
    </source>
</evidence>
<dbReference type="AlphaFoldDB" id="A0A399PVM6"/>
<evidence type="ECO:0000313" key="7">
    <source>
        <dbReference type="Proteomes" id="UP001056208"/>
    </source>
</evidence>
<dbReference type="Proteomes" id="UP001056208">
    <property type="component" value="Chromosome"/>
</dbReference>
<protein>
    <recommendedName>
        <fullName evidence="3">mRNA interferase</fullName>
        <ecNumber evidence="3">3.1.-.-</ecNumber>
    </recommendedName>
</protein>
<keyword evidence="3" id="KW-0378">Hydrolase</keyword>
<dbReference type="Proteomes" id="UP000265361">
    <property type="component" value="Unassembled WGS sequence"/>
</dbReference>
<dbReference type="GO" id="GO:0003677">
    <property type="term" value="F:DNA binding"/>
    <property type="evidence" value="ECO:0007669"/>
    <property type="project" value="InterPro"/>
</dbReference>
<evidence type="ECO:0000313" key="4">
    <source>
        <dbReference type="EMBL" id="RIJ09479.1"/>
    </source>
</evidence>
<evidence type="ECO:0000313" key="6">
    <source>
        <dbReference type="Proteomes" id="UP000265361"/>
    </source>
</evidence>
<keyword evidence="3" id="KW-0255">Endonuclease</keyword>
<keyword evidence="3" id="KW-0540">Nuclease</keyword>
<evidence type="ECO:0000256" key="2">
    <source>
        <dbReference type="ARBA" id="ARBA00022649"/>
    </source>
</evidence>
<comment type="function">
    <text evidence="3">Toxic component of a type II toxin-antitoxin (TA) system.</text>
</comment>
<keyword evidence="7" id="KW-1185">Reference proteome</keyword>
<proteinExistence type="inferred from homology"/>
<dbReference type="EMBL" id="CP086345">
    <property type="protein sequence ID" value="UQB05684.1"/>
    <property type="molecule type" value="Genomic_DNA"/>
</dbReference>
<dbReference type="InterPro" id="IPR011067">
    <property type="entry name" value="Plasmid_toxin/cell-grow_inhib"/>
</dbReference>
<dbReference type="InterPro" id="IPR003477">
    <property type="entry name" value="PemK-like"/>
</dbReference>
<reference evidence="4 6" key="1">
    <citation type="submission" date="2018-08" db="EMBL/GenBank/DDBJ databases">
        <title>Genome Sequence of Clavibacter michiganensis Subspecies type strains, and the Atypical Peach-Colored Strains Isolated from Tomato.</title>
        <authorList>
            <person name="Osdaghi E."/>
            <person name="Portier P."/>
            <person name="Briand M."/>
            <person name="Jacques M.-A."/>
        </authorList>
    </citation>
    <scope>NUCLEOTIDE SEQUENCE [LARGE SCALE GENOMIC DNA]</scope>
    <source>
        <strain evidence="4 6">CFBP 7577</strain>
    </source>
</reference>
<dbReference type="GO" id="GO:0004521">
    <property type="term" value="F:RNA endonuclease activity"/>
    <property type="evidence" value="ECO:0007669"/>
    <property type="project" value="TreeGrafter"/>
</dbReference>
<name>A0A399PVM6_9MICO</name>
<evidence type="ECO:0000313" key="5">
    <source>
        <dbReference type="EMBL" id="UQB05684.1"/>
    </source>
</evidence>
<accession>A0A399PVM6</accession>
<dbReference type="GO" id="GO:0016075">
    <property type="term" value="P:rRNA catabolic process"/>
    <property type="evidence" value="ECO:0007669"/>
    <property type="project" value="TreeGrafter"/>
</dbReference>
<evidence type="ECO:0000256" key="3">
    <source>
        <dbReference type="PIRNR" id="PIRNR033490"/>
    </source>
</evidence>
<keyword evidence="2" id="KW-1277">Toxin-antitoxin system</keyword>
<dbReference type="Gene3D" id="2.30.30.110">
    <property type="match status" value="1"/>
</dbReference>
<sequence>MVISRGDVVWVDVGAPRGSEPAKIRPALVIQDDWINESGVATIVIIPFTSQVRLQVFPGNVFIPAAASGLGKDSVAVVPQIGPVSREFIEPYPVGHLPGYLMAEVSAAVRLLLAV</sequence>
<dbReference type="EC" id="3.1.-.-" evidence="3"/>
<dbReference type="Pfam" id="PF02452">
    <property type="entry name" value="PemK_toxin"/>
    <property type="match status" value="1"/>
</dbReference>
<dbReference type="SUPFAM" id="SSF50118">
    <property type="entry name" value="Cell growth inhibitor/plasmid maintenance toxic component"/>
    <property type="match status" value="1"/>
</dbReference>
<dbReference type="PANTHER" id="PTHR33988:SF2">
    <property type="entry name" value="ENDORIBONUCLEASE MAZF"/>
    <property type="match status" value="1"/>
</dbReference>
<dbReference type="GO" id="GO:0016787">
    <property type="term" value="F:hydrolase activity"/>
    <property type="evidence" value="ECO:0007669"/>
    <property type="project" value="UniProtKB-KW"/>
</dbReference>
<comment type="similarity">
    <text evidence="1 3">Belongs to the PemK/MazF family.</text>
</comment>
<gene>
    <name evidence="4" type="ORF">DZF97_10305</name>
    <name evidence="5" type="ORF">LIV34_000757</name>
</gene>
<dbReference type="PIRSF" id="PIRSF033490">
    <property type="entry name" value="MazF"/>
    <property type="match status" value="1"/>
</dbReference>
<dbReference type="GO" id="GO:0006402">
    <property type="term" value="P:mRNA catabolic process"/>
    <property type="evidence" value="ECO:0007669"/>
    <property type="project" value="TreeGrafter"/>
</dbReference>
<dbReference type="EMBL" id="QWED01000313">
    <property type="protein sequence ID" value="RIJ09479.1"/>
    <property type="molecule type" value="Genomic_DNA"/>
</dbReference>
<reference evidence="5" key="2">
    <citation type="submission" date="2021-11" db="EMBL/GenBank/DDBJ databases">
        <authorList>
            <person name="Li G."/>
            <person name="Jia Q."/>
            <person name="Yang F."/>
            <person name="Zhang C."/>
            <person name="Singh A."/>
            <person name="Lorenz A.J."/>
            <person name="Jackson-Ziems T."/>
            <person name="Vidaver A."/>
            <person name="Alfano J.R."/>
        </authorList>
    </citation>
    <scope>NUCLEOTIDE SEQUENCE</scope>
    <source>
        <strain evidence="5">CNK-2</strain>
    </source>
</reference>